<accession>A0ABQ6BET4</accession>
<dbReference type="EMBL" id="BSOY01000006">
    <property type="protein sequence ID" value="GLS00523.1"/>
    <property type="molecule type" value="Genomic_DNA"/>
</dbReference>
<dbReference type="Proteomes" id="UP001156921">
    <property type="component" value="Unassembled WGS sequence"/>
</dbReference>
<evidence type="ECO:0000256" key="2">
    <source>
        <dbReference type="SAM" id="SignalP"/>
    </source>
</evidence>
<organism evidence="3 4">
    <name type="scientific">Brevundimonas denitrificans</name>
    <dbReference type="NCBI Taxonomy" id="1443434"/>
    <lineage>
        <taxon>Bacteria</taxon>
        <taxon>Pseudomonadati</taxon>
        <taxon>Pseudomonadota</taxon>
        <taxon>Alphaproteobacteria</taxon>
        <taxon>Caulobacterales</taxon>
        <taxon>Caulobacteraceae</taxon>
        <taxon>Brevundimonas</taxon>
    </lineage>
</organism>
<feature type="compositionally biased region" description="Basic and acidic residues" evidence="1">
    <location>
        <begin position="266"/>
        <end position="283"/>
    </location>
</feature>
<comment type="caution">
    <text evidence="3">The sequence shown here is derived from an EMBL/GenBank/DDBJ whole genome shotgun (WGS) entry which is preliminary data.</text>
</comment>
<dbReference type="SUPFAM" id="SSF74653">
    <property type="entry name" value="TolA/TonB C-terminal domain"/>
    <property type="match status" value="1"/>
</dbReference>
<proteinExistence type="predicted"/>
<evidence type="ECO:0008006" key="5">
    <source>
        <dbReference type="Google" id="ProtNLM"/>
    </source>
</evidence>
<protein>
    <recommendedName>
        <fullName evidence="5">TonB C-terminal domain-containing protein</fullName>
    </recommendedName>
</protein>
<reference evidence="4" key="1">
    <citation type="journal article" date="2019" name="Int. J. Syst. Evol. Microbiol.">
        <title>The Global Catalogue of Microorganisms (GCM) 10K type strain sequencing project: providing services to taxonomists for standard genome sequencing and annotation.</title>
        <authorList>
            <consortium name="The Broad Institute Genomics Platform"/>
            <consortium name="The Broad Institute Genome Sequencing Center for Infectious Disease"/>
            <person name="Wu L."/>
            <person name="Ma J."/>
        </authorList>
    </citation>
    <scope>NUCLEOTIDE SEQUENCE [LARGE SCALE GENOMIC DNA]</scope>
    <source>
        <strain evidence="4">NBRC 110107</strain>
    </source>
</reference>
<dbReference type="RefSeq" id="WP_284220848.1">
    <property type="nucleotide sequence ID" value="NZ_BSOY01000006.1"/>
</dbReference>
<gene>
    <name evidence="3" type="ORF">GCM10007859_05290</name>
</gene>
<evidence type="ECO:0000256" key="1">
    <source>
        <dbReference type="SAM" id="MobiDB-lite"/>
    </source>
</evidence>
<evidence type="ECO:0000313" key="3">
    <source>
        <dbReference type="EMBL" id="GLS00523.1"/>
    </source>
</evidence>
<feature type="chain" id="PRO_5045080280" description="TonB C-terminal domain-containing protein" evidence="2">
    <location>
        <begin position="20"/>
        <end position="293"/>
    </location>
</feature>
<dbReference type="Gene3D" id="3.30.1150.10">
    <property type="match status" value="1"/>
</dbReference>
<name>A0ABQ6BET4_9CAUL</name>
<keyword evidence="4" id="KW-1185">Reference proteome</keyword>
<keyword evidence="2" id="KW-0732">Signal</keyword>
<evidence type="ECO:0000313" key="4">
    <source>
        <dbReference type="Proteomes" id="UP001156921"/>
    </source>
</evidence>
<feature type="signal peptide" evidence="2">
    <location>
        <begin position="1"/>
        <end position="19"/>
    </location>
</feature>
<feature type="region of interest" description="Disordered" evidence="1">
    <location>
        <begin position="262"/>
        <end position="293"/>
    </location>
</feature>
<sequence>MKRPLIALLACAVALPALAQDASADWDFSNDERRKLMVAYTQFNNGVGIATRCVDGGFEAVITGLPPAGRVSNRPLRTAFGDEELVQYSWSVGIDDTVAVSQLPAPFARELRNGGRLRILVPRGAADGRNLMYDLTLPASSASIDQTLTTCNRPLVDPRDAELDALQEDGVPRNLTWAVRPTPRFPRSNYARGFAVATCVSNPDGTLRDCTIESEHPRDGRFGQATLDAARRARLQNVDQPGSPVPVTRVLFKTNYVVSGYQTAEDEARQRDAARREREERAARRAAGAANPD</sequence>